<keyword evidence="6" id="KW-1185">Reference proteome</keyword>
<organism evidence="5 6">
    <name type="scientific">Catenaria anguillulae PL171</name>
    <dbReference type="NCBI Taxonomy" id="765915"/>
    <lineage>
        <taxon>Eukaryota</taxon>
        <taxon>Fungi</taxon>
        <taxon>Fungi incertae sedis</taxon>
        <taxon>Blastocladiomycota</taxon>
        <taxon>Blastocladiomycetes</taxon>
        <taxon>Blastocladiales</taxon>
        <taxon>Catenariaceae</taxon>
        <taxon>Catenaria</taxon>
    </lineage>
</organism>
<evidence type="ECO:0000313" key="6">
    <source>
        <dbReference type="Proteomes" id="UP000193411"/>
    </source>
</evidence>
<dbReference type="Proteomes" id="UP000193411">
    <property type="component" value="Unassembled WGS sequence"/>
</dbReference>
<dbReference type="PROSITE" id="PS50896">
    <property type="entry name" value="LISH"/>
    <property type="match status" value="1"/>
</dbReference>
<comment type="subcellular location">
    <subcellularLocation>
        <location evidence="1">Cytoplasm</location>
        <location evidence="1">Cytoskeleton</location>
    </subcellularLocation>
</comment>
<comment type="caution">
    <text evidence="5">The sequence shown here is derived from an EMBL/GenBank/DDBJ whole genome shotgun (WGS) entry which is preliminary data.</text>
</comment>
<evidence type="ECO:0000256" key="1">
    <source>
        <dbReference type="ARBA" id="ARBA00004245"/>
    </source>
</evidence>
<name>A0A1Y2HGF9_9FUNG</name>
<sequence>MASLDDLEKAMTESLERRGILDKIQASLRAQVYSAICAPPNLLPKESKENSIINWLMLEYLQYTGLHLAGSVLNHESGTQQNQFSREEVERALGVSTRGTNSERLPLLYSLVFQHAPSPLSTFEGNSGNGTKDQDHDLTVTTTGEHSTLPSSG</sequence>
<dbReference type="PANTHER" id="PTHR15431">
    <property type="entry name" value="FGFR1 ONCOGENE PARTNER/LISH DOMAIN-CONTAINING PROTEIN"/>
    <property type="match status" value="1"/>
</dbReference>
<dbReference type="STRING" id="765915.A0A1Y2HGF9"/>
<feature type="region of interest" description="Disordered" evidence="4">
    <location>
        <begin position="120"/>
        <end position="153"/>
    </location>
</feature>
<dbReference type="OrthoDB" id="5970631at2759"/>
<dbReference type="AlphaFoldDB" id="A0A1Y2HGF9"/>
<gene>
    <name evidence="5" type="ORF">BCR44DRAFT_56836</name>
</gene>
<keyword evidence="2" id="KW-0963">Cytoplasm</keyword>
<evidence type="ECO:0000256" key="2">
    <source>
        <dbReference type="ARBA" id="ARBA00022490"/>
    </source>
</evidence>
<evidence type="ECO:0000256" key="4">
    <source>
        <dbReference type="SAM" id="MobiDB-lite"/>
    </source>
</evidence>
<feature type="compositionally biased region" description="Polar residues" evidence="4">
    <location>
        <begin position="120"/>
        <end position="131"/>
    </location>
</feature>
<dbReference type="PANTHER" id="PTHR15431:SF9">
    <property type="entry name" value="CENTROSOMAL PROTEIN 43"/>
    <property type="match status" value="1"/>
</dbReference>
<proteinExistence type="predicted"/>
<dbReference type="InterPro" id="IPR006594">
    <property type="entry name" value="LisH"/>
</dbReference>
<feature type="compositionally biased region" description="Polar residues" evidence="4">
    <location>
        <begin position="139"/>
        <end position="153"/>
    </location>
</feature>
<evidence type="ECO:0000256" key="3">
    <source>
        <dbReference type="ARBA" id="ARBA00023212"/>
    </source>
</evidence>
<dbReference type="GO" id="GO:0015630">
    <property type="term" value="C:microtubule cytoskeleton"/>
    <property type="evidence" value="ECO:0007669"/>
    <property type="project" value="UniProtKB-ARBA"/>
</dbReference>
<dbReference type="EMBL" id="MCFL01000039">
    <property type="protein sequence ID" value="ORZ33084.1"/>
    <property type="molecule type" value="Genomic_DNA"/>
</dbReference>
<keyword evidence="3" id="KW-0206">Cytoskeleton</keyword>
<reference evidence="5 6" key="1">
    <citation type="submission" date="2016-07" db="EMBL/GenBank/DDBJ databases">
        <title>Pervasive Adenine N6-methylation of Active Genes in Fungi.</title>
        <authorList>
            <consortium name="DOE Joint Genome Institute"/>
            <person name="Mondo S.J."/>
            <person name="Dannebaum R.O."/>
            <person name="Kuo R.C."/>
            <person name="Labutti K."/>
            <person name="Haridas S."/>
            <person name="Kuo A."/>
            <person name="Salamov A."/>
            <person name="Ahrendt S.R."/>
            <person name="Lipzen A."/>
            <person name="Sullivan W."/>
            <person name="Andreopoulos W.B."/>
            <person name="Clum A."/>
            <person name="Lindquist E."/>
            <person name="Daum C."/>
            <person name="Ramamoorthy G.K."/>
            <person name="Gryganskyi A."/>
            <person name="Culley D."/>
            <person name="Magnuson J.K."/>
            <person name="James T.Y."/>
            <person name="O'Malley M.A."/>
            <person name="Stajich J.E."/>
            <person name="Spatafora J.W."/>
            <person name="Visel A."/>
            <person name="Grigoriev I.V."/>
        </authorList>
    </citation>
    <scope>NUCLEOTIDE SEQUENCE [LARGE SCALE GENOMIC DNA]</scope>
    <source>
        <strain evidence="5 6">PL171</strain>
    </source>
</reference>
<protein>
    <submittedName>
        <fullName evidence="5">Uncharacterized protein</fullName>
    </submittedName>
</protein>
<dbReference type="Gene3D" id="1.20.960.40">
    <property type="match status" value="1"/>
</dbReference>
<evidence type="ECO:0000313" key="5">
    <source>
        <dbReference type="EMBL" id="ORZ33084.1"/>
    </source>
</evidence>
<accession>A0A1Y2HGF9</accession>